<dbReference type="Proteomes" id="UP000230233">
    <property type="component" value="Chromosome I"/>
</dbReference>
<reference evidence="2" key="1">
    <citation type="submission" date="2017-10" db="EMBL/GenBank/DDBJ databases">
        <title>Rapid genome shrinkage in a self-fertile nematode reveals novel sperm competition proteins.</title>
        <authorList>
            <person name="Yin D."/>
            <person name="Schwarz E.M."/>
            <person name="Thomas C.G."/>
            <person name="Felde R.L."/>
            <person name="Korf I.F."/>
            <person name="Cutter A.D."/>
            <person name="Schartner C.M."/>
            <person name="Ralston E.J."/>
            <person name="Meyer B.J."/>
            <person name="Haag E.S."/>
        </authorList>
    </citation>
    <scope>NUCLEOTIDE SEQUENCE [LARGE SCALE GENOMIC DNA]</scope>
    <source>
        <strain evidence="2">JU1422</strain>
    </source>
</reference>
<proteinExistence type="predicted"/>
<accession>A0A2G5VF06</accession>
<evidence type="ECO:0000313" key="1">
    <source>
        <dbReference type="EMBL" id="PIC50322.1"/>
    </source>
</evidence>
<protein>
    <submittedName>
        <fullName evidence="1">Uncharacterized protein</fullName>
    </submittedName>
</protein>
<gene>
    <name evidence="1" type="primary">Cnig_chr_I.g1268</name>
    <name evidence="1" type="ORF">B9Z55_001268</name>
</gene>
<sequence>MKIEENPNVVVSNLSFFPPNSDFTASKDVMDFYKKHRKFRKTLTEPNEDGPDFEPFENLTDFFYRNPYITPILISTKHTQMDEKKINRSFNLHTCRSPCSLYFLFLHIQNNLHLLLLRSSFCLPPILHRCLQFPLRVDGWIELK</sequence>
<dbReference type="AlphaFoldDB" id="A0A2G5VF06"/>
<name>A0A2G5VF06_9PELO</name>
<keyword evidence="2" id="KW-1185">Reference proteome</keyword>
<evidence type="ECO:0000313" key="2">
    <source>
        <dbReference type="Proteomes" id="UP000230233"/>
    </source>
</evidence>
<comment type="caution">
    <text evidence="1">The sequence shown here is derived from an EMBL/GenBank/DDBJ whole genome shotgun (WGS) entry which is preliminary data.</text>
</comment>
<dbReference type="EMBL" id="PDUG01000001">
    <property type="protein sequence ID" value="PIC50322.1"/>
    <property type="molecule type" value="Genomic_DNA"/>
</dbReference>
<organism evidence="1 2">
    <name type="scientific">Caenorhabditis nigoni</name>
    <dbReference type="NCBI Taxonomy" id="1611254"/>
    <lineage>
        <taxon>Eukaryota</taxon>
        <taxon>Metazoa</taxon>
        <taxon>Ecdysozoa</taxon>
        <taxon>Nematoda</taxon>
        <taxon>Chromadorea</taxon>
        <taxon>Rhabditida</taxon>
        <taxon>Rhabditina</taxon>
        <taxon>Rhabditomorpha</taxon>
        <taxon>Rhabditoidea</taxon>
        <taxon>Rhabditidae</taxon>
        <taxon>Peloderinae</taxon>
        <taxon>Caenorhabditis</taxon>
    </lineage>
</organism>